<organism evidence="2 3">
    <name type="scientific">Triticum turgidum subsp. durum</name>
    <name type="common">Durum wheat</name>
    <name type="synonym">Triticum durum</name>
    <dbReference type="NCBI Taxonomy" id="4567"/>
    <lineage>
        <taxon>Eukaryota</taxon>
        <taxon>Viridiplantae</taxon>
        <taxon>Streptophyta</taxon>
        <taxon>Embryophyta</taxon>
        <taxon>Tracheophyta</taxon>
        <taxon>Spermatophyta</taxon>
        <taxon>Magnoliopsida</taxon>
        <taxon>Liliopsida</taxon>
        <taxon>Poales</taxon>
        <taxon>Poaceae</taxon>
        <taxon>BOP clade</taxon>
        <taxon>Pooideae</taxon>
        <taxon>Triticodae</taxon>
        <taxon>Triticeae</taxon>
        <taxon>Triticinae</taxon>
        <taxon>Triticum</taxon>
    </lineage>
</organism>
<proteinExistence type="predicted"/>
<dbReference type="Gramene" id="TRITD3Bv1G007530.12">
    <property type="protein sequence ID" value="TRITD3Bv1G007530.12"/>
    <property type="gene ID" value="TRITD3Bv1G007530"/>
</dbReference>
<reference evidence="2 3" key="1">
    <citation type="submission" date="2017-09" db="EMBL/GenBank/DDBJ databases">
        <authorList>
            <consortium name="International Durum Wheat Genome Sequencing Consortium (IDWGSC)"/>
            <person name="Milanesi L."/>
        </authorList>
    </citation>
    <scope>NUCLEOTIDE SEQUENCE [LARGE SCALE GENOMIC DNA]</scope>
    <source>
        <strain evidence="3">cv. Svevo</strain>
    </source>
</reference>
<keyword evidence="3" id="KW-1185">Reference proteome</keyword>
<evidence type="ECO:0000313" key="2">
    <source>
        <dbReference type="EMBL" id="VAH71263.1"/>
    </source>
</evidence>
<gene>
    <name evidence="2" type="ORF">TRITD_3Bv1G007530</name>
</gene>
<sequence length="104" mass="10948">MHGAGPAADGRSRASPDKAAESTKKARLDLPDGHVKVDMARGGDGCAIVAAYGPREELAVRIDKRLLHCLLCTVPFKAPVFQVPLFLSFLSSSIGAGERSILSC</sequence>
<feature type="compositionally biased region" description="Basic and acidic residues" evidence="1">
    <location>
        <begin position="10"/>
        <end position="29"/>
    </location>
</feature>
<dbReference type="Proteomes" id="UP000324705">
    <property type="component" value="Chromosome 3B"/>
</dbReference>
<accession>A0A9R1RW84</accession>
<dbReference type="EMBL" id="LT934116">
    <property type="protein sequence ID" value="VAH71263.1"/>
    <property type="molecule type" value="Genomic_DNA"/>
</dbReference>
<evidence type="ECO:0000313" key="3">
    <source>
        <dbReference type="Proteomes" id="UP000324705"/>
    </source>
</evidence>
<name>A0A9R1RW84_TRITD</name>
<dbReference type="AlphaFoldDB" id="A0A9R1RW84"/>
<evidence type="ECO:0000256" key="1">
    <source>
        <dbReference type="SAM" id="MobiDB-lite"/>
    </source>
</evidence>
<protein>
    <submittedName>
        <fullName evidence="2">Uncharacterized protein</fullName>
    </submittedName>
</protein>
<feature type="region of interest" description="Disordered" evidence="1">
    <location>
        <begin position="1"/>
        <end position="29"/>
    </location>
</feature>